<dbReference type="AlphaFoldDB" id="A0A4R0MXT1"/>
<dbReference type="PANTHER" id="PTHR46558:SF11">
    <property type="entry name" value="HTH-TYPE TRANSCRIPTIONAL REGULATOR XRE"/>
    <property type="match status" value="1"/>
</dbReference>
<gene>
    <name evidence="3" type="ORF">EZ428_08030</name>
</gene>
<dbReference type="PANTHER" id="PTHR46558">
    <property type="entry name" value="TRACRIPTIONAL REGULATORY PROTEIN-RELATED-RELATED"/>
    <property type="match status" value="1"/>
</dbReference>
<dbReference type="GO" id="GO:0003677">
    <property type="term" value="F:DNA binding"/>
    <property type="evidence" value="ECO:0007669"/>
    <property type="project" value="UniProtKB-KW"/>
</dbReference>
<proteinExistence type="predicted"/>
<name>A0A4R0MXT1_9SPHI</name>
<dbReference type="PROSITE" id="PS50943">
    <property type="entry name" value="HTH_CROC1"/>
    <property type="match status" value="1"/>
</dbReference>
<dbReference type="Pfam" id="PF01381">
    <property type="entry name" value="HTH_3"/>
    <property type="match status" value="1"/>
</dbReference>
<keyword evidence="1" id="KW-0238">DNA-binding</keyword>
<dbReference type="InterPro" id="IPR010982">
    <property type="entry name" value="Lambda_DNA-bd_dom_sf"/>
</dbReference>
<accession>A0A4R0MXT1</accession>
<protein>
    <submittedName>
        <fullName evidence="3">XRE family transcriptional regulator</fullName>
    </submittedName>
</protein>
<evidence type="ECO:0000256" key="1">
    <source>
        <dbReference type="ARBA" id="ARBA00023125"/>
    </source>
</evidence>
<dbReference type="OrthoDB" id="7865033at2"/>
<dbReference type="InterPro" id="IPR001387">
    <property type="entry name" value="Cro/C1-type_HTH"/>
</dbReference>
<dbReference type="RefSeq" id="WP_131552638.1">
    <property type="nucleotide sequence ID" value="NZ_SJSK01000002.1"/>
</dbReference>
<dbReference type="CDD" id="cd00093">
    <property type="entry name" value="HTH_XRE"/>
    <property type="match status" value="1"/>
</dbReference>
<sequence length="93" mass="10961">MKIEIGSILKKFRKKHKVNQADLAKYLLISRPTYLRYEQNTIEIPLSKLFEVAKFYNVDIIDLIRLIEMEKSKKDVNFAPFNEQVLIFSAQAI</sequence>
<dbReference type="SMART" id="SM00530">
    <property type="entry name" value="HTH_XRE"/>
    <property type="match status" value="1"/>
</dbReference>
<dbReference type="Proteomes" id="UP000292884">
    <property type="component" value="Unassembled WGS sequence"/>
</dbReference>
<dbReference type="SUPFAM" id="SSF47413">
    <property type="entry name" value="lambda repressor-like DNA-binding domains"/>
    <property type="match status" value="1"/>
</dbReference>
<comment type="caution">
    <text evidence="3">The sequence shown here is derived from an EMBL/GenBank/DDBJ whole genome shotgun (WGS) entry which is preliminary data.</text>
</comment>
<dbReference type="EMBL" id="SJSK01000002">
    <property type="protein sequence ID" value="TCC91697.1"/>
    <property type="molecule type" value="Genomic_DNA"/>
</dbReference>
<keyword evidence="4" id="KW-1185">Reference proteome</keyword>
<dbReference type="Gene3D" id="1.10.260.40">
    <property type="entry name" value="lambda repressor-like DNA-binding domains"/>
    <property type="match status" value="1"/>
</dbReference>
<feature type="domain" description="HTH cro/C1-type" evidence="2">
    <location>
        <begin position="9"/>
        <end position="63"/>
    </location>
</feature>
<evidence type="ECO:0000313" key="3">
    <source>
        <dbReference type="EMBL" id="TCC91697.1"/>
    </source>
</evidence>
<organism evidence="3 4">
    <name type="scientific">Pedobacter frigiditerrae</name>
    <dbReference type="NCBI Taxonomy" id="2530452"/>
    <lineage>
        <taxon>Bacteria</taxon>
        <taxon>Pseudomonadati</taxon>
        <taxon>Bacteroidota</taxon>
        <taxon>Sphingobacteriia</taxon>
        <taxon>Sphingobacteriales</taxon>
        <taxon>Sphingobacteriaceae</taxon>
        <taxon>Pedobacter</taxon>
    </lineage>
</organism>
<evidence type="ECO:0000259" key="2">
    <source>
        <dbReference type="PROSITE" id="PS50943"/>
    </source>
</evidence>
<evidence type="ECO:0000313" key="4">
    <source>
        <dbReference type="Proteomes" id="UP000292884"/>
    </source>
</evidence>
<reference evidence="3 4" key="1">
    <citation type="submission" date="2019-02" db="EMBL/GenBank/DDBJ databases">
        <title>Pedobacter sp. RP-1-13 sp. nov., isolated from Arctic soil.</title>
        <authorList>
            <person name="Dahal R.H."/>
        </authorList>
    </citation>
    <scope>NUCLEOTIDE SEQUENCE [LARGE SCALE GENOMIC DNA]</scope>
    <source>
        <strain evidence="3 4">RP-1-13</strain>
    </source>
</reference>